<dbReference type="OrthoDB" id="6366728at2759"/>
<feature type="transmembrane region" description="Helical" evidence="6">
    <location>
        <begin position="136"/>
        <end position="154"/>
    </location>
</feature>
<comment type="caution">
    <text evidence="6">Lacks conserved residue(s) required for the propagation of feature annotation.</text>
</comment>
<organism evidence="8">
    <name type="scientific">Drosophila grimshawi</name>
    <name type="common">Hawaiian fruit fly</name>
    <name type="synonym">Idiomyia grimshawi</name>
    <dbReference type="NCBI Taxonomy" id="7222"/>
    <lineage>
        <taxon>Eukaryota</taxon>
        <taxon>Metazoa</taxon>
        <taxon>Ecdysozoa</taxon>
        <taxon>Arthropoda</taxon>
        <taxon>Hexapoda</taxon>
        <taxon>Insecta</taxon>
        <taxon>Pterygota</taxon>
        <taxon>Neoptera</taxon>
        <taxon>Endopterygota</taxon>
        <taxon>Diptera</taxon>
        <taxon>Brachycera</taxon>
        <taxon>Muscomorpha</taxon>
        <taxon>Ephydroidea</taxon>
        <taxon>Drosophilidae</taxon>
        <taxon>Drosophila</taxon>
        <taxon>Hawaiian Drosophila</taxon>
    </lineage>
</organism>
<dbReference type="Pfam" id="PF08395">
    <property type="entry name" value="7tm_7"/>
    <property type="match status" value="1"/>
</dbReference>
<keyword evidence="6" id="KW-0807">Transducer</keyword>
<dbReference type="OMA" id="FGCANDA"/>
<gene>
    <name evidence="7" type="primary">Dgri\GH12027</name>
    <name evidence="7" type="ORF">Dgri_GH12027</name>
</gene>
<comment type="similarity">
    <text evidence="6">Belongs to the insect chemoreceptor superfamily. Gustatory receptor (GR) family.</text>
</comment>
<evidence type="ECO:0000256" key="2">
    <source>
        <dbReference type="ARBA" id="ARBA00022475"/>
    </source>
</evidence>
<dbReference type="STRING" id="7222.B4JKN6"/>
<keyword evidence="6" id="KW-0675">Receptor</keyword>
<dbReference type="GO" id="GO:0005886">
    <property type="term" value="C:plasma membrane"/>
    <property type="evidence" value="ECO:0007669"/>
    <property type="project" value="UniProtKB-SubCell"/>
</dbReference>
<proteinExistence type="inferred from homology"/>
<keyword evidence="2 6" id="KW-1003">Cell membrane</keyword>
<dbReference type="eggNOG" id="ENOG502RW0J">
    <property type="taxonomic scope" value="Eukaryota"/>
</dbReference>
<evidence type="ECO:0000256" key="5">
    <source>
        <dbReference type="ARBA" id="ARBA00023136"/>
    </source>
</evidence>
<keyword evidence="4 6" id="KW-1133">Transmembrane helix</keyword>
<name>B4JKN6_DROGR</name>
<dbReference type="AlphaFoldDB" id="B4JKN6"/>
<dbReference type="HOGENOM" id="CLU_708378_0_0_1"/>
<keyword evidence="8" id="KW-1185">Reference proteome</keyword>
<comment type="function">
    <text evidence="6">Gustatory receptor which mediates acceptance or avoidance behavior, depending on its substrates.</text>
</comment>
<dbReference type="PhylomeDB" id="B4JKN6"/>
<feature type="transmembrane region" description="Helical" evidence="6">
    <location>
        <begin position="41"/>
        <end position="65"/>
    </location>
</feature>
<comment type="subcellular location">
    <subcellularLocation>
        <location evidence="1 6">Cell membrane</location>
        <topology evidence="1 6">Multi-pass membrane protein</topology>
    </subcellularLocation>
</comment>
<keyword evidence="5 6" id="KW-0472">Membrane</keyword>
<dbReference type="GO" id="GO:1901354">
    <property type="term" value="P:response to L-canavanine"/>
    <property type="evidence" value="ECO:0007669"/>
    <property type="project" value="EnsemblMetazoa"/>
</dbReference>
<dbReference type="GO" id="GO:0050909">
    <property type="term" value="P:sensory perception of taste"/>
    <property type="evidence" value="ECO:0007669"/>
    <property type="project" value="InterPro"/>
</dbReference>
<evidence type="ECO:0000256" key="6">
    <source>
        <dbReference type="RuleBase" id="RU363108"/>
    </source>
</evidence>
<dbReference type="EMBL" id="CH916370">
    <property type="protein sequence ID" value="EDW00139.1"/>
    <property type="molecule type" value="Genomic_DNA"/>
</dbReference>
<evidence type="ECO:0000256" key="1">
    <source>
        <dbReference type="ARBA" id="ARBA00004651"/>
    </source>
</evidence>
<evidence type="ECO:0000313" key="8">
    <source>
        <dbReference type="Proteomes" id="UP000001070"/>
    </source>
</evidence>
<dbReference type="GO" id="GO:0007635">
    <property type="term" value="P:chemosensory behavior"/>
    <property type="evidence" value="ECO:0007669"/>
    <property type="project" value="EnsemblMetazoa"/>
</dbReference>
<sequence length="384" mass="44369">MSLCVDQVLHYHLRFYQLLGLHGLPLSGDVYLERNSRVLRLWGGCLLISFSGVALLCLISDDAYLYPDDGFGYFNDAMKYGFAELAVLSIYVETMWQRSHQARFWKLYAELATTTTPTPTPPLGNVGILMKRHRRYLIAFYGTLLTEMVLLGMFVCLQDITRNLLLFWTTFQPFVFVVHLRNTQFVLHLEVVRQQIRQLDSELALLVEYSGFASGAASFPGFEDYLRRQLREKQLIYERIYELCFSFRRSFSYSMLTVLLMIYIRIAVDCYFMLYTVHNNINNIDYFLILPAVLHVVVLIYASQSCMQMVPRIAYQLHNIVANSPALSLQIQNFSLQMLHEPVRIDCLGIIILDSHLLTRTACAVSTYMIYTTQLMPKLSGPSE</sequence>
<feature type="transmembrane region" description="Helical" evidence="6">
    <location>
        <begin position="253"/>
        <end position="274"/>
    </location>
</feature>
<dbReference type="InParanoid" id="B4JKN6"/>
<dbReference type="InterPro" id="IPR013604">
    <property type="entry name" value="7TM_chemorcpt"/>
</dbReference>
<feature type="transmembrane region" description="Helical" evidence="6">
    <location>
        <begin position="77"/>
        <end position="96"/>
    </location>
</feature>
<protein>
    <recommendedName>
        <fullName evidence="6">Gustatory receptor</fullName>
    </recommendedName>
</protein>
<dbReference type="GO" id="GO:0007165">
    <property type="term" value="P:signal transduction"/>
    <property type="evidence" value="ECO:0007669"/>
    <property type="project" value="UniProtKB-KW"/>
</dbReference>
<evidence type="ECO:0000313" key="7">
    <source>
        <dbReference type="EMBL" id="EDW00139.1"/>
    </source>
</evidence>
<evidence type="ECO:0000256" key="4">
    <source>
        <dbReference type="ARBA" id="ARBA00022989"/>
    </source>
</evidence>
<keyword evidence="3 6" id="KW-0812">Transmembrane</keyword>
<feature type="transmembrane region" description="Helical" evidence="6">
    <location>
        <begin position="286"/>
        <end position="303"/>
    </location>
</feature>
<dbReference type="Proteomes" id="UP000001070">
    <property type="component" value="Unassembled WGS sequence"/>
</dbReference>
<dbReference type="FunCoup" id="B4JKN6">
    <property type="interactions" value="19"/>
</dbReference>
<reference evidence="7 8" key="1">
    <citation type="journal article" date="2007" name="Nature">
        <title>Evolution of genes and genomes on the Drosophila phylogeny.</title>
        <authorList>
            <consortium name="Drosophila 12 Genomes Consortium"/>
            <person name="Clark A.G."/>
            <person name="Eisen M.B."/>
            <person name="Smith D.R."/>
            <person name="Bergman C.M."/>
            <person name="Oliver B."/>
            <person name="Markow T.A."/>
            <person name="Kaufman T.C."/>
            <person name="Kellis M."/>
            <person name="Gelbart W."/>
            <person name="Iyer V.N."/>
            <person name="Pollard D.A."/>
            <person name="Sackton T.B."/>
            <person name="Larracuente A.M."/>
            <person name="Singh N.D."/>
            <person name="Abad J.P."/>
            <person name="Abt D.N."/>
            <person name="Adryan B."/>
            <person name="Aguade M."/>
            <person name="Akashi H."/>
            <person name="Anderson W.W."/>
            <person name="Aquadro C.F."/>
            <person name="Ardell D.H."/>
            <person name="Arguello R."/>
            <person name="Artieri C.G."/>
            <person name="Barbash D.A."/>
            <person name="Barker D."/>
            <person name="Barsanti P."/>
            <person name="Batterham P."/>
            <person name="Batzoglou S."/>
            <person name="Begun D."/>
            <person name="Bhutkar A."/>
            <person name="Blanco E."/>
            <person name="Bosak S.A."/>
            <person name="Bradley R.K."/>
            <person name="Brand A.D."/>
            <person name="Brent M.R."/>
            <person name="Brooks A.N."/>
            <person name="Brown R.H."/>
            <person name="Butlin R.K."/>
            <person name="Caggese C."/>
            <person name="Calvi B.R."/>
            <person name="Bernardo de Carvalho A."/>
            <person name="Caspi A."/>
            <person name="Castrezana S."/>
            <person name="Celniker S.E."/>
            <person name="Chang J.L."/>
            <person name="Chapple C."/>
            <person name="Chatterji S."/>
            <person name="Chinwalla A."/>
            <person name="Civetta A."/>
            <person name="Clifton S.W."/>
            <person name="Comeron J.M."/>
            <person name="Costello J.C."/>
            <person name="Coyne J.A."/>
            <person name="Daub J."/>
            <person name="David R.G."/>
            <person name="Delcher A.L."/>
            <person name="Delehaunty K."/>
            <person name="Do C.B."/>
            <person name="Ebling H."/>
            <person name="Edwards K."/>
            <person name="Eickbush T."/>
            <person name="Evans J.D."/>
            <person name="Filipski A."/>
            <person name="Findeiss S."/>
            <person name="Freyhult E."/>
            <person name="Fulton L."/>
            <person name="Fulton R."/>
            <person name="Garcia A.C."/>
            <person name="Gardiner A."/>
            <person name="Garfield D.A."/>
            <person name="Garvin B.E."/>
            <person name="Gibson G."/>
            <person name="Gilbert D."/>
            <person name="Gnerre S."/>
            <person name="Godfrey J."/>
            <person name="Good R."/>
            <person name="Gotea V."/>
            <person name="Gravely B."/>
            <person name="Greenberg A.J."/>
            <person name="Griffiths-Jones S."/>
            <person name="Gross S."/>
            <person name="Guigo R."/>
            <person name="Gustafson E.A."/>
            <person name="Haerty W."/>
            <person name="Hahn M.W."/>
            <person name="Halligan D.L."/>
            <person name="Halpern A.L."/>
            <person name="Halter G.M."/>
            <person name="Han M.V."/>
            <person name="Heger A."/>
            <person name="Hillier L."/>
            <person name="Hinrichs A.S."/>
            <person name="Holmes I."/>
            <person name="Hoskins R.A."/>
            <person name="Hubisz M.J."/>
            <person name="Hultmark D."/>
            <person name="Huntley M.A."/>
            <person name="Jaffe D.B."/>
            <person name="Jagadeeshan S."/>
            <person name="Jeck W.R."/>
            <person name="Johnson J."/>
            <person name="Jones C.D."/>
            <person name="Jordan W.C."/>
            <person name="Karpen G.H."/>
            <person name="Kataoka E."/>
            <person name="Keightley P.D."/>
            <person name="Kheradpour P."/>
            <person name="Kirkness E.F."/>
            <person name="Koerich L.B."/>
            <person name="Kristiansen K."/>
            <person name="Kudrna D."/>
            <person name="Kulathinal R.J."/>
            <person name="Kumar S."/>
            <person name="Kwok R."/>
            <person name="Lander E."/>
            <person name="Langley C.H."/>
            <person name="Lapoint R."/>
            <person name="Lazzaro B.P."/>
            <person name="Lee S.J."/>
            <person name="Levesque L."/>
            <person name="Li R."/>
            <person name="Lin C.F."/>
            <person name="Lin M.F."/>
            <person name="Lindblad-Toh K."/>
            <person name="Llopart A."/>
            <person name="Long M."/>
            <person name="Low L."/>
            <person name="Lozovsky E."/>
            <person name="Lu J."/>
            <person name="Luo M."/>
            <person name="Machado C.A."/>
            <person name="Makalowski W."/>
            <person name="Marzo M."/>
            <person name="Matsuda M."/>
            <person name="Matzkin L."/>
            <person name="McAllister B."/>
            <person name="McBride C.S."/>
            <person name="McKernan B."/>
            <person name="McKernan K."/>
            <person name="Mendez-Lago M."/>
            <person name="Minx P."/>
            <person name="Mollenhauer M.U."/>
            <person name="Montooth K."/>
            <person name="Mount S.M."/>
            <person name="Mu X."/>
            <person name="Myers E."/>
            <person name="Negre B."/>
            <person name="Newfeld S."/>
            <person name="Nielsen R."/>
            <person name="Noor M.A."/>
            <person name="O'Grady P."/>
            <person name="Pachter L."/>
            <person name="Papaceit M."/>
            <person name="Parisi M.J."/>
            <person name="Parisi M."/>
            <person name="Parts L."/>
            <person name="Pedersen J.S."/>
            <person name="Pesole G."/>
            <person name="Phillippy A.M."/>
            <person name="Ponting C.P."/>
            <person name="Pop M."/>
            <person name="Porcelli D."/>
            <person name="Powell J.R."/>
            <person name="Prohaska S."/>
            <person name="Pruitt K."/>
            <person name="Puig M."/>
            <person name="Quesneville H."/>
            <person name="Ram K.R."/>
            <person name="Rand D."/>
            <person name="Rasmussen M.D."/>
            <person name="Reed L.K."/>
            <person name="Reenan R."/>
            <person name="Reily A."/>
            <person name="Remington K.A."/>
            <person name="Rieger T.T."/>
            <person name="Ritchie M.G."/>
            <person name="Robin C."/>
            <person name="Rogers Y.H."/>
            <person name="Rohde C."/>
            <person name="Rozas J."/>
            <person name="Rubenfield M.J."/>
            <person name="Ruiz A."/>
            <person name="Russo S."/>
            <person name="Salzberg S.L."/>
            <person name="Sanchez-Gracia A."/>
            <person name="Saranga D.J."/>
            <person name="Sato H."/>
            <person name="Schaeffer S.W."/>
            <person name="Schatz M.C."/>
            <person name="Schlenke T."/>
            <person name="Schwartz R."/>
            <person name="Segarra C."/>
            <person name="Singh R.S."/>
            <person name="Sirot L."/>
            <person name="Sirota M."/>
            <person name="Sisneros N.B."/>
            <person name="Smith C.D."/>
            <person name="Smith T.F."/>
            <person name="Spieth J."/>
            <person name="Stage D.E."/>
            <person name="Stark A."/>
            <person name="Stephan W."/>
            <person name="Strausberg R.L."/>
            <person name="Strempel S."/>
            <person name="Sturgill D."/>
            <person name="Sutton G."/>
            <person name="Sutton G.G."/>
            <person name="Tao W."/>
            <person name="Teichmann S."/>
            <person name="Tobari Y.N."/>
            <person name="Tomimura Y."/>
            <person name="Tsolas J.M."/>
            <person name="Valente V.L."/>
            <person name="Venter E."/>
            <person name="Venter J.C."/>
            <person name="Vicario S."/>
            <person name="Vieira F.G."/>
            <person name="Vilella A.J."/>
            <person name="Villasante A."/>
            <person name="Walenz B."/>
            <person name="Wang J."/>
            <person name="Wasserman M."/>
            <person name="Watts T."/>
            <person name="Wilson D."/>
            <person name="Wilson R.K."/>
            <person name="Wing R.A."/>
            <person name="Wolfner M.F."/>
            <person name="Wong A."/>
            <person name="Wong G.K."/>
            <person name="Wu C.I."/>
            <person name="Wu G."/>
            <person name="Yamamoto D."/>
            <person name="Yang H.P."/>
            <person name="Yang S.P."/>
            <person name="Yorke J.A."/>
            <person name="Yoshida K."/>
            <person name="Zdobnov E."/>
            <person name="Zhang P."/>
            <person name="Zhang Y."/>
            <person name="Zimin A.V."/>
            <person name="Baldwin J."/>
            <person name="Abdouelleil A."/>
            <person name="Abdulkadir J."/>
            <person name="Abebe A."/>
            <person name="Abera B."/>
            <person name="Abreu J."/>
            <person name="Acer S.C."/>
            <person name="Aftuck L."/>
            <person name="Alexander A."/>
            <person name="An P."/>
            <person name="Anderson E."/>
            <person name="Anderson S."/>
            <person name="Arachi H."/>
            <person name="Azer M."/>
            <person name="Bachantsang P."/>
            <person name="Barry A."/>
            <person name="Bayul T."/>
            <person name="Berlin A."/>
            <person name="Bessette D."/>
            <person name="Bloom T."/>
            <person name="Blye J."/>
            <person name="Boguslavskiy L."/>
            <person name="Bonnet C."/>
            <person name="Boukhgalter B."/>
            <person name="Bourzgui I."/>
            <person name="Brown A."/>
            <person name="Cahill P."/>
            <person name="Channer S."/>
            <person name="Cheshatsang Y."/>
            <person name="Chuda L."/>
            <person name="Citroen M."/>
            <person name="Collymore A."/>
            <person name="Cooke P."/>
            <person name="Costello M."/>
            <person name="D'Aco K."/>
            <person name="Daza R."/>
            <person name="De Haan G."/>
            <person name="DeGray S."/>
            <person name="DeMaso C."/>
            <person name="Dhargay N."/>
            <person name="Dooley K."/>
            <person name="Dooley E."/>
            <person name="Doricent M."/>
            <person name="Dorje P."/>
            <person name="Dorjee K."/>
            <person name="Dupes A."/>
            <person name="Elong R."/>
            <person name="Falk J."/>
            <person name="Farina A."/>
            <person name="Faro S."/>
            <person name="Ferguson D."/>
            <person name="Fisher S."/>
            <person name="Foley C.D."/>
            <person name="Franke A."/>
            <person name="Friedrich D."/>
            <person name="Gadbois L."/>
            <person name="Gearin G."/>
            <person name="Gearin C.R."/>
            <person name="Giannoukos G."/>
            <person name="Goode T."/>
            <person name="Graham J."/>
            <person name="Grandbois E."/>
            <person name="Grewal S."/>
            <person name="Gyaltsen K."/>
            <person name="Hafez N."/>
            <person name="Hagos B."/>
            <person name="Hall J."/>
            <person name="Henson C."/>
            <person name="Hollinger A."/>
            <person name="Honan T."/>
            <person name="Huard M.D."/>
            <person name="Hughes L."/>
            <person name="Hurhula B."/>
            <person name="Husby M.E."/>
            <person name="Kamat A."/>
            <person name="Kanga B."/>
            <person name="Kashin S."/>
            <person name="Khazanovich D."/>
            <person name="Kisner P."/>
            <person name="Lance K."/>
            <person name="Lara M."/>
            <person name="Lee W."/>
            <person name="Lennon N."/>
            <person name="Letendre F."/>
            <person name="LeVine R."/>
            <person name="Lipovsky A."/>
            <person name="Liu X."/>
            <person name="Liu J."/>
            <person name="Liu S."/>
            <person name="Lokyitsang T."/>
            <person name="Lokyitsang Y."/>
            <person name="Lubonja R."/>
            <person name="Lui A."/>
            <person name="MacDonald P."/>
            <person name="Magnisalis V."/>
            <person name="Maru K."/>
            <person name="Matthews C."/>
            <person name="McCusker W."/>
            <person name="McDonough S."/>
            <person name="Mehta T."/>
            <person name="Meldrim J."/>
            <person name="Meneus L."/>
            <person name="Mihai O."/>
            <person name="Mihalev A."/>
            <person name="Mihova T."/>
            <person name="Mittelman R."/>
            <person name="Mlenga V."/>
            <person name="Montmayeur A."/>
            <person name="Mulrain L."/>
            <person name="Navidi A."/>
            <person name="Naylor J."/>
            <person name="Negash T."/>
            <person name="Nguyen T."/>
            <person name="Nguyen N."/>
            <person name="Nicol R."/>
            <person name="Norbu C."/>
            <person name="Norbu N."/>
            <person name="Novod N."/>
            <person name="O'Neill B."/>
            <person name="Osman S."/>
            <person name="Markiewicz E."/>
            <person name="Oyono O.L."/>
            <person name="Patti C."/>
            <person name="Phunkhang P."/>
            <person name="Pierre F."/>
            <person name="Priest M."/>
            <person name="Raghuraman S."/>
            <person name="Rege F."/>
            <person name="Reyes R."/>
            <person name="Rise C."/>
            <person name="Rogov P."/>
            <person name="Ross K."/>
            <person name="Ryan E."/>
            <person name="Settipalli S."/>
            <person name="Shea T."/>
            <person name="Sherpa N."/>
            <person name="Shi L."/>
            <person name="Shih D."/>
            <person name="Sparrow T."/>
            <person name="Spaulding J."/>
            <person name="Stalker J."/>
            <person name="Stange-Thomann N."/>
            <person name="Stavropoulos S."/>
            <person name="Stone C."/>
            <person name="Strader C."/>
            <person name="Tesfaye S."/>
            <person name="Thomson T."/>
            <person name="Thoulutsang Y."/>
            <person name="Thoulutsang D."/>
            <person name="Topham K."/>
            <person name="Topping I."/>
            <person name="Tsamla T."/>
            <person name="Vassiliev H."/>
            <person name="Vo A."/>
            <person name="Wangchuk T."/>
            <person name="Wangdi T."/>
            <person name="Weiand M."/>
            <person name="Wilkinson J."/>
            <person name="Wilson A."/>
            <person name="Yadav S."/>
            <person name="Young G."/>
            <person name="Yu Q."/>
            <person name="Zembek L."/>
            <person name="Zhong D."/>
            <person name="Zimmer A."/>
            <person name="Zwirko Z."/>
            <person name="Jaffe D.B."/>
            <person name="Alvarez P."/>
            <person name="Brockman W."/>
            <person name="Butler J."/>
            <person name="Chin C."/>
            <person name="Gnerre S."/>
            <person name="Grabherr M."/>
            <person name="Kleber M."/>
            <person name="Mauceli E."/>
            <person name="MacCallum I."/>
        </authorList>
    </citation>
    <scope>NUCLEOTIDE SEQUENCE [LARGE SCALE GENOMIC DNA]</scope>
    <source>
        <strain evidence="8">Tucson 15287-2541.00</strain>
    </source>
</reference>
<evidence type="ECO:0000256" key="3">
    <source>
        <dbReference type="ARBA" id="ARBA00022692"/>
    </source>
</evidence>
<dbReference type="KEGG" id="dgr:6565312"/>
<dbReference type="GO" id="GO:0017085">
    <property type="term" value="P:response to insecticide"/>
    <property type="evidence" value="ECO:0007669"/>
    <property type="project" value="EnsemblMetazoa"/>
</dbReference>
<accession>B4JKN6</accession>